<proteinExistence type="predicted"/>
<keyword evidence="1" id="KW-1133">Transmembrane helix</keyword>
<evidence type="ECO:0000256" key="1">
    <source>
        <dbReference type="SAM" id="Phobius"/>
    </source>
</evidence>
<sequence>MPAHLQMLFQMLSAIVTVELCSLIACPRSFYMYCASVAICLYRVYKLVFNLFLSVKALLIAHSMSTNCVEECLAR</sequence>
<reference evidence="2 3" key="1">
    <citation type="journal article" date="2019" name="Appl. Microbiol. Biotechnol.">
        <title>Genome sequence of Isaria javanica and comparative genome analysis insights into family S53 peptidase evolution in fungal entomopathogens.</title>
        <authorList>
            <person name="Lin R."/>
            <person name="Zhang X."/>
            <person name="Xin B."/>
            <person name="Zou M."/>
            <person name="Gao Y."/>
            <person name="Qin F."/>
            <person name="Hu Q."/>
            <person name="Xie B."/>
            <person name="Cheng X."/>
        </authorList>
    </citation>
    <scope>NUCLEOTIDE SEQUENCE [LARGE SCALE GENOMIC DNA]</scope>
    <source>
        <strain evidence="2 3">IJ1G</strain>
    </source>
</reference>
<protein>
    <submittedName>
        <fullName evidence="2">Uncharacterized protein</fullName>
    </submittedName>
</protein>
<keyword evidence="1" id="KW-0812">Transmembrane</keyword>
<dbReference type="AlphaFoldDB" id="A0A545UTF8"/>
<name>A0A545UTF8_9HYPO</name>
<evidence type="ECO:0000313" key="2">
    <source>
        <dbReference type="EMBL" id="TQV92744.1"/>
    </source>
</evidence>
<accession>A0A545UTF8</accession>
<gene>
    <name evidence="2" type="ORF">IF1G_08668</name>
</gene>
<comment type="caution">
    <text evidence="2">The sequence shown here is derived from an EMBL/GenBank/DDBJ whole genome shotgun (WGS) entry which is preliminary data.</text>
</comment>
<evidence type="ECO:0000313" key="3">
    <source>
        <dbReference type="Proteomes" id="UP000315783"/>
    </source>
</evidence>
<keyword evidence="3" id="KW-1185">Reference proteome</keyword>
<keyword evidence="1" id="KW-0472">Membrane</keyword>
<dbReference type="EMBL" id="SPUK01000014">
    <property type="protein sequence ID" value="TQV92744.1"/>
    <property type="molecule type" value="Genomic_DNA"/>
</dbReference>
<feature type="transmembrane region" description="Helical" evidence="1">
    <location>
        <begin position="30"/>
        <end position="53"/>
    </location>
</feature>
<dbReference type="Proteomes" id="UP000315783">
    <property type="component" value="Unassembled WGS sequence"/>
</dbReference>
<organism evidence="2 3">
    <name type="scientific">Cordyceps javanica</name>
    <dbReference type="NCBI Taxonomy" id="43265"/>
    <lineage>
        <taxon>Eukaryota</taxon>
        <taxon>Fungi</taxon>
        <taxon>Dikarya</taxon>
        <taxon>Ascomycota</taxon>
        <taxon>Pezizomycotina</taxon>
        <taxon>Sordariomycetes</taxon>
        <taxon>Hypocreomycetidae</taxon>
        <taxon>Hypocreales</taxon>
        <taxon>Cordycipitaceae</taxon>
        <taxon>Cordyceps</taxon>
    </lineage>
</organism>